<dbReference type="AlphaFoldDB" id="A0AAE0CIV6"/>
<proteinExistence type="predicted"/>
<evidence type="ECO:0000313" key="1">
    <source>
        <dbReference type="EMBL" id="KAK2652764.1"/>
    </source>
</evidence>
<protein>
    <submittedName>
        <fullName evidence="1">Uncharacterized protein</fullName>
    </submittedName>
</protein>
<comment type="caution">
    <text evidence="1">The sequence shown here is derived from an EMBL/GenBank/DDBJ whole genome shotgun (WGS) entry which is preliminary data.</text>
</comment>
<reference evidence="1" key="1">
    <citation type="journal article" date="2023" name="Plant J.">
        <title>Genome sequences and population genomics provide insights into the demographic history, inbreeding, and mutation load of two 'living fossil' tree species of Dipteronia.</title>
        <authorList>
            <person name="Feng Y."/>
            <person name="Comes H.P."/>
            <person name="Chen J."/>
            <person name="Zhu S."/>
            <person name="Lu R."/>
            <person name="Zhang X."/>
            <person name="Li P."/>
            <person name="Qiu J."/>
            <person name="Olsen K.M."/>
            <person name="Qiu Y."/>
        </authorList>
    </citation>
    <scope>NUCLEOTIDE SEQUENCE</scope>
    <source>
        <strain evidence="1">KIB01</strain>
    </source>
</reference>
<dbReference type="EMBL" id="JANJYI010000004">
    <property type="protein sequence ID" value="KAK2652764.1"/>
    <property type="molecule type" value="Genomic_DNA"/>
</dbReference>
<organism evidence="1 2">
    <name type="scientific">Dipteronia dyeriana</name>
    <dbReference type="NCBI Taxonomy" id="168575"/>
    <lineage>
        <taxon>Eukaryota</taxon>
        <taxon>Viridiplantae</taxon>
        <taxon>Streptophyta</taxon>
        <taxon>Embryophyta</taxon>
        <taxon>Tracheophyta</taxon>
        <taxon>Spermatophyta</taxon>
        <taxon>Magnoliopsida</taxon>
        <taxon>eudicotyledons</taxon>
        <taxon>Gunneridae</taxon>
        <taxon>Pentapetalae</taxon>
        <taxon>rosids</taxon>
        <taxon>malvids</taxon>
        <taxon>Sapindales</taxon>
        <taxon>Sapindaceae</taxon>
        <taxon>Hippocastanoideae</taxon>
        <taxon>Acereae</taxon>
        <taxon>Dipteronia</taxon>
    </lineage>
</organism>
<keyword evidence="2" id="KW-1185">Reference proteome</keyword>
<accession>A0AAE0CIV6</accession>
<dbReference type="Proteomes" id="UP001280121">
    <property type="component" value="Unassembled WGS sequence"/>
</dbReference>
<evidence type="ECO:0000313" key="2">
    <source>
        <dbReference type="Proteomes" id="UP001280121"/>
    </source>
</evidence>
<name>A0AAE0CIV6_9ROSI</name>
<gene>
    <name evidence="1" type="ORF">Ddye_012620</name>
</gene>
<sequence>MCTSSLEVDCVCHCWIDRFLDMVKTNQNKIPRVGSASRGKRPALAHNKDFQDRMSKFQRQPWIVEKDIDVPSLVEIYVPGVVATCQWVEFVQGPPKPIRSIVAELYASLIPEKFLRGRPVLVQVVEVHSSPDAINHYFMAPEVQVNNNIVIDTIDDNDQYIERLADVLRMDGRVEWNRMVRLYQRNLRVDAAFWNIFLSYSLRLMQHHTKLLFEPVQLNH</sequence>